<sequence>MVSHCIFFFSTSVPLSFSLVIYPSLFERIDDQVAQTHLQIYNYYFILDRTLVHQQRIYKMITNIQHTDGFLFLGKVGEEKLNRMNGEKS</sequence>
<dbReference type="EMBL" id="JAIXMP010000022">
    <property type="protein sequence ID" value="KAI9255773.1"/>
    <property type="molecule type" value="Genomic_DNA"/>
</dbReference>
<keyword evidence="1" id="KW-0732">Signal</keyword>
<reference evidence="2" key="2">
    <citation type="submission" date="2023-02" db="EMBL/GenBank/DDBJ databases">
        <authorList>
            <consortium name="DOE Joint Genome Institute"/>
            <person name="Mondo S.J."/>
            <person name="Chang Y."/>
            <person name="Wang Y."/>
            <person name="Ahrendt S."/>
            <person name="Andreopoulos W."/>
            <person name="Barry K."/>
            <person name="Beard J."/>
            <person name="Benny G.L."/>
            <person name="Blankenship S."/>
            <person name="Bonito G."/>
            <person name="Cuomo C."/>
            <person name="Desiro A."/>
            <person name="Gervers K.A."/>
            <person name="Hundley H."/>
            <person name="Kuo A."/>
            <person name="LaButti K."/>
            <person name="Lang B.F."/>
            <person name="Lipzen A."/>
            <person name="O'Donnell K."/>
            <person name="Pangilinan J."/>
            <person name="Reynolds N."/>
            <person name="Sandor L."/>
            <person name="Smith M.W."/>
            <person name="Tsang A."/>
            <person name="Grigoriev I.V."/>
            <person name="Stajich J.E."/>
            <person name="Spatafora J.W."/>
        </authorList>
    </citation>
    <scope>NUCLEOTIDE SEQUENCE</scope>
    <source>
        <strain evidence="2">RSA 2281</strain>
    </source>
</reference>
<reference evidence="2" key="1">
    <citation type="journal article" date="2022" name="IScience">
        <title>Evolution of zygomycete secretomes and the origins of terrestrial fungal ecologies.</title>
        <authorList>
            <person name="Chang Y."/>
            <person name="Wang Y."/>
            <person name="Mondo S."/>
            <person name="Ahrendt S."/>
            <person name="Andreopoulos W."/>
            <person name="Barry K."/>
            <person name="Beard J."/>
            <person name="Benny G.L."/>
            <person name="Blankenship S."/>
            <person name="Bonito G."/>
            <person name="Cuomo C."/>
            <person name="Desiro A."/>
            <person name="Gervers K.A."/>
            <person name="Hundley H."/>
            <person name="Kuo A."/>
            <person name="LaButti K."/>
            <person name="Lang B.F."/>
            <person name="Lipzen A."/>
            <person name="O'Donnell K."/>
            <person name="Pangilinan J."/>
            <person name="Reynolds N."/>
            <person name="Sandor L."/>
            <person name="Smith M.E."/>
            <person name="Tsang A."/>
            <person name="Grigoriev I.V."/>
            <person name="Stajich J.E."/>
            <person name="Spatafora J.W."/>
        </authorList>
    </citation>
    <scope>NUCLEOTIDE SEQUENCE</scope>
    <source>
        <strain evidence="2">RSA 2281</strain>
    </source>
</reference>
<feature type="signal peptide" evidence="1">
    <location>
        <begin position="1"/>
        <end position="18"/>
    </location>
</feature>
<proteinExistence type="predicted"/>
<keyword evidence="3" id="KW-1185">Reference proteome</keyword>
<accession>A0AAD5K4S8</accession>
<gene>
    <name evidence="2" type="ORF">BDA99DRAFT_517568</name>
</gene>
<name>A0AAD5K4S8_9FUNG</name>
<dbReference type="AlphaFoldDB" id="A0AAD5K4S8"/>
<evidence type="ECO:0008006" key="4">
    <source>
        <dbReference type="Google" id="ProtNLM"/>
    </source>
</evidence>
<comment type="caution">
    <text evidence="2">The sequence shown here is derived from an EMBL/GenBank/DDBJ whole genome shotgun (WGS) entry which is preliminary data.</text>
</comment>
<dbReference type="Proteomes" id="UP001209540">
    <property type="component" value="Unassembled WGS sequence"/>
</dbReference>
<evidence type="ECO:0000256" key="1">
    <source>
        <dbReference type="SAM" id="SignalP"/>
    </source>
</evidence>
<protein>
    <recommendedName>
        <fullName evidence="4">Secreted protein</fullName>
    </recommendedName>
</protein>
<evidence type="ECO:0000313" key="3">
    <source>
        <dbReference type="Proteomes" id="UP001209540"/>
    </source>
</evidence>
<organism evidence="2 3">
    <name type="scientific">Phascolomyces articulosus</name>
    <dbReference type="NCBI Taxonomy" id="60185"/>
    <lineage>
        <taxon>Eukaryota</taxon>
        <taxon>Fungi</taxon>
        <taxon>Fungi incertae sedis</taxon>
        <taxon>Mucoromycota</taxon>
        <taxon>Mucoromycotina</taxon>
        <taxon>Mucoromycetes</taxon>
        <taxon>Mucorales</taxon>
        <taxon>Lichtheimiaceae</taxon>
        <taxon>Phascolomyces</taxon>
    </lineage>
</organism>
<feature type="chain" id="PRO_5042194888" description="Secreted protein" evidence="1">
    <location>
        <begin position="19"/>
        <end position="89"/>
    </location>
</feature>
<evidence type="ECO:0000313" key="2">
    <source>
        <dbReference type="EMBL" id="KAI9255773.1"/>
    </source>
</evidence>